<dbReference type="EC" id="6.3.1.19" evidence="7 8"/>
<evidence type="ECO:0000256" key="6">
    <source>
        <dbReference type="ARBA" id="ARBA00022842"/>
    </source>
</evidence>
<dbReference type="EMBL" id="BJNG01000003">
    <property type="protein sequence ID" value="GEC18068.1"/>
    <property type="molecule type" value="Genomic_DNA"/>
</dbReference>
<keyword evidence="5 7" id="KW-0067">ATP-binding</keyword>
<gene>
    <name evidence="7 11" type="primary">pafA</name>
    <name evidence="11" type="ORF">PHY01_03510</name>
</gene>
<dbReference type="GO" id="GO:0070490">
    <property type="term" value="P:protein pupylation"/>
    <property type="evidence" value="ECO:0007669"/>
    <property type="project" value="UniProtKB-UniRule"/>
</dbReference>
<feature type="active site" description="Proton acceptor" evidence="7 9">
    <location>
        <position position="155"/>
    </location>
</feature>
<name>A0A4Y3WHW4_9PSEU</name>
<dbReference type="NCBIfam" id="TIGR03686">
    <property type="entry name" value="pupylate_PafA"/>
    <property type="match status" value="1"/>
</dbReference>
<comment type="function">
    <text evidence="7">Catalyzes the covalent attachment of the prokaryotic ubiquitin-like protein modifier Pup to the proteasomal substrate proteins, thereby targeting them for proteasomal degradation. This tagging system is termed pupylation. The ligation reaction involves the side-chain carboxylate of the C-terminal glutamate of Pup and the side-chain amino group of a substrate lysine.</text>
</comment>
<dbReference type="GO" id="GO:0019787">
    <property type="term" value="F:ubiquitin-like protein transferase activity"/>
    <property type="evidence" value="ECO:0007669"/>
    <property type="project" value="UniProtKB-UniRule"/>
</dbReference>
<feature type="binding site" evidence="7">
    <location>
        <position position="153"/>
    </location>
    <ligand>
        <name>Mg(2+)</name>
        <dbReference type="ChEBI" id="CHEBI:18420"/>
    </ligand>
</feature>
<comment type="caution">
    <text evidence="11">The sequence shown here is derived from an EMBL/GenBank/DDBJ whole genome shotgun (WGS) entry which is preliminary data.</text>
</comment>
<dbReference type="GO" id="GO:0016879">
    <property type="term" value="F:ligase activity, forming carbon-nitrogen bonds"/>
    <property type="evidence" value="ECO:0007669"/>
    <property type="project" value="UniProtKB-UniRule"/>
</dbReference>
<comment type="pathway">
    <text evidence="7">Protein degradation; proteasomal Pup-dependent pathway.</text>
</comment>
<evidence type="ECO:0000256" key="1">
    <source>
        <dbReference type="ARBA" id="ARBA00022598"/>
    </source>
</evidence>
<dbReference type="InterPro" id="IPR004347">
    <property type="entry name" value="Pup_ligase/deamidase"/>
</dbReference>
<evidence type="ECO:0000256" key="2">
    <source>
        <dbReference type="ARBA" id="ARBA00022723"/>
    </source>
</evidence>
<dbReference type="UniPathway" id="UPA00997"/>
<dbReference type="Proteomes" id="UP000320338">
    <property type="component" value="Unassembled WGS sequence"/>
</dbReference>
<dbReference type="GO" id="GO:0000287">
    <property type="term" value="F:magnesium ion binding"/>
    <property type="evidence" value="ECO:0007669"/>
    <property type="project" value="UniProtKB-UniRule"/>
</dbReference>
<reference evidence="11 12" key="1">
    <citation type="submission" date="2019-06" db="EMBL/GenBank/DDBJ databases">
        <title>Whole genome shotgun sequence of Pseudonocardia hydrocarbonoxydans NBRC 14498.</title>
        <authorList>
            <person name="Hosoyama A."/>
            <person name="Uohara A."/>
            <person name="Ohji S."/>
            <person name="Ichikawa N."/>
        </authorList>
    </citation>
    <scope>NUCLEOTIDE SEQUENCE [LARGE SCALE GENOMIC DNA]</scope>
    <source>
        <strain evidence="11 12">NBRC 14498</strain>
    </source>
</reference>
<dbReference type="GO" id="GO:0019941">
    <property type="term" value="P:modification-dependent protein catabolic process"/>
    <property type="evidence" value="ECO:0007669"/>
    <property type="project" value="UniProtKB-UniRule"/>
</dbReference>
<feature type="binding site" evidence="7">
    <location>
        <position position="151"/>
    </location>
    <ligand>
        <name>ATP</name>
        <dbReference type="ChEBI" id="CHEBI:30616"/>
    </ligand>
</feature>
<comment type="catalytic activity">
    <reaction evidence="7">
        <text>ATP + [prokaryotic ubiquitin-like protein]-L-glutamate + [protein]-L-lysine = ADP + phosphate + N(6)-([prokaryotic ubiquitin-like protein]-gamma-L-glutamyl)-[protein]-L-lysine.</text>
        <dbReference type="EC" id="6.3.1.19"/>
    </reaction>
</comment>
<keyword evidence="4 7" id="KW-0833">Ubl conjugation pathway</keyword>
<feature type="compositionally biased region" description="Polar residues" evidence="10">
    <location>
        <begin position="82"/>
        <end position="91"/>
    </location>
</feature>
<dbReference type="GO" id="GO:0010498">
    <property type="term" value="P:proteasomal protein catabolic process"/>
    <property type="evidence" value="ECO:0007669"/>
    <property type="project" value="UniProtKB-UniRule"/>
</dbReference>
<dbReference type="InterPro" id="IPR022279">
    <property type="entry name" value="Pup_ligase"/>
</dbReference>
<evidence type="ECO:0000256" key="9">
    <source>
        <dbReference type="PIRSR" id="PIRSR018077-1"/>
    </source>
</evidence>
<comment type="similarity">
    <text evidence="7">Belongs to the Pup ligase/Pup deamidase family. Pup-conjugating enzyme subfamily.</text>
</comment>
<dbReference type="PANTHER" id="PTHR42307">
    <property type="entry name" value="PUP DEAMIDASE/DEPUPYLASE"/>
    <property type="match status" value="1"/>
</dbReference>
<protein>
    <recommendedName>
        <fullName evidence="7 8">Pup--protein ligase</fullName>
        <ecNumber evidence="7 8">6.3.1.19</ecNumber>
    </recommendedName>
    <alternativeName>
        <fullName evidence="7">Proteasome accessory factor A</fullName>
    </alternativeName>
    <alternativeName>
        <fullName evidence="7">Pup-conjugating enzyme</fullName>
    </alternativeName>
</protein>
<keyword evidence="3 7" id="KW-0547">Nucleotide-binding</keyword>
<feature type="region of interest" description="Disordered" evidence="10">
    <location>
        <begin position="62"/>
        <end position="91"/>
    </location>
</feature>
<evidence type="ECO:0000256" key="5">
    <source>
        <dbReference type="ARBA" id="ARBA00022840"/>
    </source>
</evidence>
<dbReference type="AlphaFoldDB" id="A0A4Y3WHW4"/>
<dbReference type="Pfam" id="PF03136">
    <property type="entry name" value="Pup_ligase"/>
    <property type="match status" value="1"/>
</dbReference>
<dbReference type="PANTHER" id="PTHR42307:SF3">
    <property type="entry name" value="PUP--PROTEIN LIGASE"/>
    <property type="match status" value="1"/>
</dbReference>
<dbReference type="PIRSF" id="PIRSF018077">
    <property type="entry name" value="UCP018077"/>
    <property type="match status" value="1"/>
</dbReference>
<feature type="binding site" evidence="7">
    <location>
        <position position="518"/>
    </location>
    <ligand>
        <name>ATP</name>
        <dbReference type="ChEBI" id="CHEBI:30616"/>
    </ligand>
</feature>
<proteinExistence type="inferred from homology"/>
<comment type="miscellaneous">
    <text evidence="7">The reaction mechanism probably proceeds via the activation of Pup by phosphorylation of its C-terminal glutamate, which is then subject to nucleophilic attack by the substrate lysine, resulting in an isopeptide bond and the release of phosphate as a good leaving group.</text>
</comment>
<organism evidence="11 12">
    <name type="scientific">Pseudonocardia hydrocarbonoxydans</name>
    <dbReference type="NCBI Taxonomy" id="76726"/>
    <lineage>
        <taxon>Bacteria</taxon>
        <taxon>Bacillati</taxon>
        <taxon>Actinomycetota</taxon>
        <taxon>Actinomycetes</taxon>
        <taxon>Pseudonocardiales</taxon>
        <taxon>Pseudonocardiaceae</taxon>
        <taxon>Pseudonocardia</taxon>
    </lineage>
</organism>
<evidence type="ECO:0000313" key="12">
    <source>
        <dbReference type="Proteomes" id="UP000320338"/>
    </source>
</evidence>
<evidence type="ECO:0000256" key="10">
    <source>
        <dbReference type="SAM" id="MobiDB-lite"/>
    </source>
</evidence>
<feature type="binding site" evidence="7">
    <location>
        <position position="164"/>
    </location>
    <ligand>
        <name>ATP</name>
        <dbReference type="ChEBI" id="CHEBI:30616"/>
    </ligand>
</feature>
<feature type="compositionally biased region" description="Basic residues" evidence="10">
    <location>
        <begin position="64"/>
        <end position="81"/>
    </location>
</feature>
<feature type="binding site" evidence="7">
    <location>
        <position position="107"/>
    </location>
    <ligand>
        <name>Mg(2+)</name>
        <dbReference type="ChEBI" id="CHEBI:18420"/>
    </ligand>
</feature>
<sequence length="551" mass="61708">MRLDPRRAARTAAIPSHRTLWFAAVDSVFNAPSAALGGISDTAREIARSTSLTPFARLITPRPYGRRGPRTGRVTGRRSRKPSVTSVTDRGSSAYAVGMQRRIYGVETEFGVTCTFHGQRRLSPDEVARYLFRRVVSWGRSSNVFLRNGARLYLDVGSHPEYATAECDSLAQLVSHDKAGERILEDLLVDAERRLIDEGIGGDIYLFKNNTDSAGNSYGCHENYLVARAGEFSRIADVLLPFLVTRQLICGAGKVLQTPRGAVYCLSQRAEHIWEGVSSATTRSRPIINTRDEPHADAERYRRLHVIVGDSNMSETTTMLKVGSATLVLEMIEAGVQFRDFTLDNPIRAIREISHDLTGRRTVRLAGGREASALHIQREYHARAVEHLASRGSEDPSMTRVVELWGRTLDAVEGQNLSLIDREIDWAIKHRLVERYRLRHDLDMASARVAQLDLAYHDIRRGRGLFDLLQRKGMVERVTDDGEIEAAKDTPPQTTRAKLRGDFIAAAQAAGRDFTVDWVHLKLNDQAQRTVLCKDPFRSVDERVDRLIASL</sequence>
<keyword evidence="2 7" id="KW-0479">Metal-binding</keyword>
<evidence type="ECO:0000313" key="11">
    <source>
        <dbReference type="EMBL" id="GEC18068.1"/>
    </source>
</evidence>
<evidence type="ECO:0000256" key="7">
    <source>
        <dbReference type="HAMAP-Rule" id="MF_02111"/>
    </source>
</evidence>
<feature type="binding site" evidence="7">
    <location>
        <position position="161"/>
    </location>
    <ligand>
        <name>Mg(2+)</name>
        <dbReference type="ChEBI" id="CHEBI:18420"/>
    </ligand>
</feature>
<keyword evidence="12" id="KW-1185">Reference proteome</keyword>
<dbReference type="GO" id="GO:0005524">
    <property type="term" value="F:ATP binding"/>
    <property type="evidence" value="ECO:0007669"/>
    <property type="project" value="UniProtKB-UniRule"/>
</dbReference>
<accession>A0A4Y3WHW4</accession>
<evidence type="ECO:0000256" key="8">
    <source>
        <dbReference type="NCBIfam" id="TIGR03686"/>
    </source>
</evidence>
<keyword evidence="6 7" id="KW-0460">Magnesium</keyword>
<dbReference type="UniPathway" id="UPA00998"/>
<keyword evidence="1 7" id="KW-0436">Ligase</keyword>
<evidence type="ECO:0000256" key="3">
    <source>
        <dbReference type="ARBA" id="ARBA00022741"/>
    </source>
</evidence>
<evidence type="ECO:0000256" key="4">
    <source>
        <dbReference type="ARBA" id="ARBA00022786"/>
    </source>
</evidence>
<dbReference type="HAMAP" id="MF_02111">
    <property type="entry name" value="Pup_ligase"/>
    <property type="match status" value="1"/>
</dbReference>
<comment type="pathway">
    <text evidence="7">Protein modification; protein pupylation.</text>
</comment>